<dbReference type="InterPro" id="IPR001867">
    <property type="entry name" value="OmpR/PhoB-type_DNA-bd"/>
</dbReference>
<evidence type="ECO:0000259" key="9">
    <source>
        <dbReference type="PROSITE" id="PS51755"/>
    </source>
</evidence>
<dbReference type="Pfam" id="PF00072">
    <property type="entry name" value="Response_reg"/>
    <property type="match status" value="1"/>
</dbReference>
<evidence type="ECO:0000256" key="4">
    <source>
        <dbReference type="ARBA" id="ARBA00023163"/>
    </source>
</evidence>
<feature type="modified residue" description="4-aspartylphosphate" evidence="5">
    <location>
        <position position="60"/>
    </location>
</feature>
<dbReference type="PROSITE" id="PS51755">
    <property type="entry name" value="OMPR_PHOB"/>
    <property type="match status" value="1"/>
</dbReference>
<dbReference type="Gene3D" id="1.10.10.10">
    <property type="entry name" value="Winged helix-like DNA-binding domain superfamily/Winged helix DNA-binding domain"/>
    <property type="match status" value="1"/>
</dbReference>
<dbReference type="PANTHER" id="PTHR48111">
    <property type="entry name" value="REGULATOR OF RPOS"/>
    <property type="match status" value="1"/>
</dbReference>
<dbReference type="GO" id="GO:0032993">
    <property type="term" value="C:protein-DNA complex"/>
    <property type="evidence" value="ECO:0007669"/>
    <property type="project" value="TreeGrafter"/>
</dbReference>
<feature type="domain" description="Response regulatory" evidence="8">
    <location>
        <begin position="11"/>
        <end position="124"/>
    </location>
</feature>
<dbReference type="SMART" id="SM00862">
    <property type="entry name" value="Trans_reg_C"/>
    <property type="match status" value="1"/>
</dbReference>
<evidence type="ECO:0000313" key="13">
    <source>
        <dbReference type="Proteomes" id="UP000746584"/>
    </source>
</evidence>
<feature type="domain" description="OmpR/PhoB-type" evidence="9">
    <location>
        <begin position="217"/>
        <end position="323"/>
    </location>
</feature>
<evidence type="ECO:0000313" key="10">
    <source>
        <dbReference type="EMBL" id="GGL03267.1"/>
    </source>
</evidence>
<dbReference type="SMART" id="SM00448">
    <property type="entry name" value="REC"/>
    <property type="match status" value="1"/>
</dbReference>
<dbReference type="GO" id="GO:0000156">
    <property type="term" value="F:phosphorelay response regulator activity"/>
    <property type="evidence" value="ECO:0007669"/>
    <property type="project" value="TreeGrafter"/>
</dbReference>
<organism evidence="10 12">
    <name type="scientific">Curtobacterium luteum</name>
    <dbReference type="NCBI Taxonomy" id="33881"/>
    <lineage>
        <taxon>Bacteria</taxon>
        <taxon>Bacillati</taxon>
        <taxon>Actinomycetota</taxon>
        <taxon>Actinomycetes</taxon>
        <taxon>Micrococcales</taxon>
        <taxon>Microbacteriaceae</taxon>
        <taxon>Curtobacterium</taxon>
    </lineage>
</organism>
<dbReference type="GO" id="GO:0006355">
    <property type="term" value="P:regulation of DNA-templated transcription"/>
    <property type="evidence" value="ECO:0007669"/>
    <property type="project" value="InterPro"/>
</dbReference>
<dbReference type="EMBL" id="BMOI01000008">
    <property type="protein sequence ID" value="GGL03267.1"/>
    <property type="molecule type" value="Genomic_DNA"/>
</dbReference>
<protein>
    <submittedName>
        <fullName evidence="11">DNA-binding response OmpR family regulator</fullName>
    </submittedName>
</protein>
<evidence type="ECO:0000256" key="3">
    <source>
        <dbReference type="ARBA" id="ARBA00023125"/>
    </source>
</evidence>
<feature type="compositionally biased region" description="Low complexity" evidence="7">
    <location>
        <begin position="186"/>
        <end position="212"/>
    </location>
</feature>
<gene>
    <name evidence="10" type="ORF">GCM10009769_21740</name>
    <name evidence="11" type="ORF">JOE58_002943</name>
</gene>
<keyword evidence="3 6" id="KW-0238">DNA-binding</keyword>
<dbReference type="Proteomes" id="UP000746584">
    <property type="component" value="Unassembled WGS sequence"/>
</dbReference>
<dbReference type="Proteomes" id="UP000648535">
    <property type="component" value="Unassembled WGS sequence"/>
</dbReference>
<dbReference type="CDD" id="cd17574">
    <property type="entry name" value="REC_OmpR"/>
    <property type="match status" value="1"/>
</dbReference>
<dbReference type="SUPFAM" id="SSF46894">
    <property type="entry name" value="C-terminal effector domain of the bipartite response regulators"/>
    <property type="match status" value="1"/>
</dbReference>
<evidence type="ECO:0000256" key="5">
    <source>
        <dbReference type="PROSITE-ProRule" id="PRU00169"/>
    </source>
</evidence>
<reference evidence="10" key="1">
    <citation type="journal article" date="2014" name="Int. J. Syst. Evol. Microbiol.">
        <title>Complete genome sequence of Corynebacterium casei LMG S-19264T (=DSM 44701T), isolated from a smear-ripened cheese.</title>
        <authorList>
            <consortium name="US DOE Joint Genome Institute (JGI-PGF)"/>
            <person name="Walter F."/>
            <person name="Albersmeier A."/>
            <person name="Kalinowski J."/>
            <person name="Ruckert C."/>
        </authorList>
    </citation>
    <scope>NUCLEOTIDE SEQUENCE</scope>
    <source>
        <strain evidence="10">JCM 1480</strain>
    </source>
</reference>
<dbReference type="AlphaFoldDB" id="A0A8H9GBU2"/>
<evidence type="ECO:0000256" key="7">
    <source>
        <dbReference type="SAM" id="MobiDB-lite"/>
    </source>
</evidence>
<evidence type="ECO:0000256" key="2">
    <source>
        <dbReference type="ARBA" id="ARBA00023015"/>
    </source>
</evidence>
<keyword evidence="2" id="KW-0805">Transcription regulation</keyword>
<comment type="caution">
    <text evidence="10">The sequence shown here is derived from an EMBL/GenBank/DDBJ whole genome shotgun (WGS) entry which is preliminary data.</text>
</comment>
<dbReference type="PROSITE" id="PS50110">
    <property type="entry name" value="RESPONSE_REGULATORY"/>
    <property type="match status" value="1"/>
</dbReference>
<dbReference type="GO" id="GO:0005829">
    <property type="term" value="C:cytosol"/>
    <property type="evidence" value="ECO:0007669"/>
    <property type="project" value="TreeGrafter"/>
</dbReference>
<proteinExistence type="predicted"/>
<dbReference type="Gene3D" id="6.10.250.690">
    <property type="match status" value="1"/>
</dbReference>
<evidence type="ECO:0000259" key="8">
    <source>
        <dbReference type="PROSITE" id="PS50110"/>
    </source>
</evidence>
<reference evidence="10" key="2">
    <citation type="submission" date="2020-09" db="EMBL/GenBank/DDBJ databases">
        <authorList>
            <person name="Sun Q."/>
            <person name="Ohkuma M."/>
        </authorList>
    </citation>
    <scope>NUCLEOTIDE SEQUENCE</scope>
    <source>
        <strain evidence="10">JCM 1480</strain>
    </source>
</reference>
<name>A0A8H9GBU2_9MICO</name>
<dbReference type="InterPro" id="IPR011006">
    <property type="entry name" value="CheY-like_superfamily"/>
</dbReference>
<dbReference type="SUPFAM" id="SSF52172">
    <property type="entry name" value="CheY-like"/>
    <property type="match status" value="1"/>
</dbReference>
<sequence>MEDRPGDLRRVAVVIEDDLDIRYLLEQVLTQAGFSTVSTGNGEDGVRAVLAHEPLVTTLDVSLPGIDGFEVARRIRSGSNTYIVMISAMGDEIDVLQGLEAGADDYIVKPFRPRELRARLGAMLRRPRSVVDGSDTAGVDGGPHAAVGDGPHAAVGGGQPRPELPVPGAGAEPLADVPPQPATTGASASGVAEVAPGAGASAASASEPSAVPHDPSASWVEHNGLALDPDARLAEVDGTPVELTKTEFDLIATLLESRRRVRSKGDLALALRNDAYVTTHYVGDADRRNVEVHMANLRRKLGDDPNAPRFVVTVRGVGYRLTGPGDPGFAAG</sequence>
<feature type="DNA-binding region" description="OmpR/PhoB-type" evidence="6">
    <location>
        <begin position="217"/>
        <end position="323"/>
    </location>
</feature>
<keyword evidence="1 5" id="KW-0597">Phosphoprotein</keyword>
<dbReference type="InterPro" id="IPR036388">
    <property type="entry name" value="WH-like_DNA-bd_sf"/>
</dbReference>
<dbReference type="PANTHER" id="PTHR48111:SF4">
    <property type="entry name" value="DNA-BINDING DUAL TRANSCRIPTIONAL REGULATOR OMPR"/>
    <property type="match status" value="1"/>
</dbReference>
<keyword evidence="4" id="KW-0804">Transcription</keyword>
<dbReference type="GO" id="GO:0000976">
    <property type="term" value="F:transcription cis-regulatory region binding"/>
    <property type="evidence" value="ECO:0007669"/>
    <property type="project" value="TreeGrafter"/>
</dbReference>
<evidence type="ECO:0000313" key="12">
    <source>
        <dbReference type="Proteomes" id="UP000648535"/>
    </source>
</evidence>
<dbReference type="InterPro" id="IPR016032">
    <property type="entry name" value="Sig_transdc_resp-reg_C-effctor"/>
</dbReference>
<accession>A0A8H9GBU2</accession>
<dbReference type="InterPro" id="IPR039420">
    <property type="entry name" value="WalR-like"/>
</dbReference>
<dbReference type="RefSeq" id="WP_175328889.1">
    <property type="nucleotide sequence ID" value="NZ_BMOI01000008.1"/>
</dbReference>
<reference evidence="11 13" key="3">
    <citation type="submission" date="2021-01" db="EMBL/GenBank/DDBJ databases">
        <title>Sequencing the genomes of 1000 actinobacteria strains.</title>
        <authorList>
            <person name="Klenk H.-P."/>
        </authorList>
    </citation>
    <scope>NUCLEOTIDE SEQUENCE [LARGE SCALE GENOMIC DNA]</scope>
    <source>
        <strain evidence="11 13">DSM 20542</strain>
    </source>
</reference>
<keyword evidence="13" id="KW-1185">Reference proteome</keyword>
<dbReference type="CDD" id="cd00383">
    <property type="entry name" value="trans_reg_C"/>
    <property type="match status" value="1"/>
</dbReference>
<dbReference type="Pfam" id="PF00486">
    <property type="entry name" value="Trans_reg_C"/>
    <property type="match status" value="1"/>
</dbReference>
<dbReference type="InterPro" id="IPR001789">
    <property type="entry name" value="Sig_transdc_resp-reg_receiver"/>
</dbReference>
<evidence type="ECO:0000256" key="1">
    <source>
        <dbReference type="ARBA" id="ARBA00022553"/>
    </source>
</evidence>
<dbReference type="Gene3D" id="3.40.50.2300">
    <property type="match status" value="1"/>
</dbReference>
<evidence type="ECO:0000313" key="11">
    <source>
        <dbReference type="EMBL" id="MBM7803692.1"/>
    </source>
</evidence>
<feature type="region of interest" description="Disordered" evidence="7">
    <location>
        <begin position="127"/>
        <end position="221"/>
    </location>
</feature>
<dbReference type="EMBL" id="JAFBCG010000001">
    <property type="protein sequence ID" value="MBM7803692.1"/>
    <property type="molecule type" value="Genomic_DNA"/>
</dbReference>
<evidence type="ECO:0000256" key="6">
    <source>
        <dbReference type="PROSITE-ProRule" id="PRU01091"/>
    </source>
</evidence>